<protein>
    <submittedName>
        <fullName evidence="1">Uncharacterized protein</fullName>
    </submittedName>
</protein>
<reference evidence="1" key="2">
    <citation type="submission" date="2023-05" db="EMBL/GenBank/DDBJ databases">
        <authorList>
            <person name="Fouks B."/>
        </authorList>
    </citation>
    <scope>NUCLEOTIDE SEQUENCE</scope>
    <source>
        <strain evidence="1">Stay&amp;Tobe</strain>
        <tissue evidence="1">Testes</tissue>
    </source>
</reference>
<keyword evidence="2" id="KW-1185">Reference proteome</keyword>
<evidence type="ECO:0000313" key="1">
    <source>
        <dbReference type="EMBL" id="KAJ9601326.1"/>
    </source>
</evidence>
<sequence>LQTTQPRQLSLYIPPPPGFRFQPHLQAFRFTNRHPRLRFQPQPPGFRIYKPPPPGFGCNKTQTASFRIYQTATAGFGFTNPHPTFGVSNATPG</sequence>
<feature type="non-terminal residue" evidence="1">
    <location>
        <position position="93"/>
    </location>
</feature>
<dbReference type="EMBL" id="JASPKZ010000023">
    <property type="protein sequence ID" value="KAJ9601326.1"/>
    <property type="molecule type" value="Genomic_DNA"/>
</dbReference>
<gene>
    <name evidence="1" type="ORF">L9F63_000548</name>
</gene>
<comment type="caution">
    <text evidence="1">The sequence shown here is derived from an EMBL/GenBank/DDBJ whole genome shotgun (WGS) entry which is preliminary data.</text>
</comment>
<dbReference type="Proteomes" id="UP001233999">
    <property type="component" value="Unassembled WGS sequence"/>
</dbReference>
<reference evidence="1" key="1">
    <citation type="journal article" date="2023" name="IScience">
        <title>Live-bearing cockroach genome reveals convergent evolutionary mechanisms linked to viviparity in insects and beyond.</title>
        <authorList>
            <person name="Fouks B."/>
            <person name="Harrison M.C."/>
            <person name="Mikhailova A.A."/>
            <person name="Marchal E."/>
            <person name="English S."/>
            <person name="Carruthers M."/>
            <person name="Jennings E.C."/>
            <person name="Chiamaka E.L."/>
            <person name="Frigard R.A."/>
            <person name="Pippel M."/>
            <person name="Attardo G.M."/>
            <person name="Benoit J.B."/>
            <person name="Bornberg-Bauer E."/>
            <person name="Tobe S.S."/>
        </authorList>
    </citation>
    <scope>NUCLEOTIDE SEQUENCE</scope>
    <source>
        <strain evidence="1">Stay&amp;Tobe</strain>
    </source>
</reference>
<feature type="non-terminal residue" evidence="1">
    <location>
        <position position="1"/>
    </location>
</feature>
<name>A0AAD8ALK8_DIPPU</name>
<organism evidence="1 2">
    <name type="scientific">Diploptera punctata</name>
    <name type="common">Pacific beetle cockroach</name>
    <dbReference type="NCBI Taxonomy" id="6984"/>
    <lineage>
        <taxon>Eukaryota</taxon>
        <taxon>Metazoa</taxon>
        <taxon>Ecdysozoa</taxon>
        <taxon>Arthropoda</taxon>
        <taxon>Hexapoda</taxon>
        <taxon>Insecta</taxon>
        <taxon>Pterygota</taxon>
        <taxon>Neoptera</taxon>
        <taxon>Polyneoptera</taxon>
        <taxon>Dictyoptera</taxon>
        <taxon>Blattodea</taxon>
        <taxon>Blaberoidea</taxon>
        <taxon>Blaberidae</taxon>
        <taxon>Diplopterinae</taxon>
        <taxon>Diploptera</taxon>
    </lineage>
</organism>
<accession>A0AAD8ALK8</accession>
<evidence type="ECO:0000313" key="2">
    <source>
        <dbReference type="Proteomes" id="UP001233999"/>
    </source>
</evidence>
<proteinExistence type="predicted"/>
<dbReference type="AlphaFoldDB" id="A0AAD8ALK8"/>